<evidence type="ECO:0000313" key="2">
    <source>
        <dbReference type="Proteomes" id="UP000248806"/>
    </source>
</evidence>
<dbReference type="EMBL" id="QKUF01000046">
    <property type="protein sequence ID" value="PZW19481.1"/>
    <property type="molecule type" value="Genomic_DNA"/>
</dbReference>
<sequence length="118" mass="13330">MLIYEYKLDGSKAQFAAIEEAIRTTQFIRNTCLRLWMDARGISRNDLQRYCAVLARQFPFALSLNSQARQAAADRAWAAISRFYEHCKQKKPGKKGYPAVPARLSRCRGQADGLEAGS</sequence>
<name>A0A326TTX7_THEHA</name>
<evidence type="ECO:0000313" key="1">
    <source>
        <dbReference type="EMBL" id="PZW19481.1"/>
    </source>
</evidence>
<dbReference type="AlphaFoldDB" id="A0A326TTX7"/>
<accession>A0A326TTX7</accession>
<keyword evidence="2" id="KW-1185">Reference proteome</keyword>
<reference evidence="1 2" key="1">
    <citation type="submission" date="2018-06" db="EMBL/GenBank/DDBJ databases">
        <title>Genomic Encyclopedia of Archaeal and Bacterial Type Strains, Phase II (KMG-II): from individual species to whole genera.</title>
        <authorList>
            <person name="Goeker M."/>
        </authorList>
    </citation>
    <scope>NUCLEOTIDE SEQUENCE [LARGE SCALE GENOMIC DNA]</scope>
    <source>
        <strain evidence="1 2">ATCC BAA-1881</strain>
    </source>
</reference>
<organism evidence="1 2">
    <name type="scientific">Thermosporothrix hazakensis</name>
    <dbReference type="NCBI Taxonomy" id="644383"/>
    <lineage>
        <taxon>Bacteria</taxon>
        <taxon>Bacillati</taxon>
        <taxon>Chloroflexota</taxon>
        <taxon>Ktedonobacteria</taxon>
        <taxon>Ktedonobacterales</taxon>
        <taxon>Thermosporotrichaceae</taxon>
        <taxon>Thermosporothrix</taxon>
    </lineage>
</organism>
<dbReference type="Proteomes" id="UP000248806">
    <property type="component" value="Unassembled WGS sequence"/>
</dbReference>
<comment type="caution">
    <text evidence="1">The sequence shown here is derived from an EMBL/GenBank/DDBJ whole genome shotgun (WGS) entry which is preliminary data.</text>
</comment>
<proteinExistence type="predicted"/>
<gene>
    <name evidence="1" type="ORF">EI42_06040</name>
</gene>
<protein>
    <submittedName>
        <fullName evidence="1">Putative transposase</fullName>
    </submittedName>
</protein>